<dbReference type="GO" id="GO:0040029">
    <property type="term" value="P:epigenetic regulation of gene expression"/>
    <property type="evidence" value="ECO:0007669"/>
    <property type="project" value="TreeGrafter"/>
</dbReference>
<comment type="similarity">
    <text evidence="2">Belongs to the histone deacetylase family. HD type 2 subfamily.</text>
</comment>
<dbReference type="Proteomes" id="UP000294933">
    <property type="component" value="Unassembled WGS sequence"/>
</dbReference>
<dbReference type="Gene3D" id="3.40.800.20">
    <property type="entry name" value="Histone deacetylase domain"/>
    <property type="match status" value="1"/>
</dbReference>
<dbReference type="Pfam" id="PF09757">
    <property type="entry name" value="Arb2-like"/>
    <property type="match status" value="1"/>
</dbReference>
<dbReference type="PRINTS" id="PR01270">
    <property type="entry name" value="HDASUPER"/>
</dbReference>
<dbReference type="InterPro" id="IPR037138">
    <property type="entry name" value="His_deacetylse_dom_sf"/>
</dbReference>
<evidence type="ECO:0000259" key="12">
    <source>
        <dbReference type="Pfam" id="PF00850"/>
    </source>
</evidence>
<evidence type="ECO:0000313" key="15">
    <source>
        <dbReference type="Proteomes" id="UP000294933"/>
    </source>
</evidence>
<dbReference type="SUPFAM" id="SSF52768">
    <property type="entry name" value="Arginase/deacetylase"/>
    <property type="match status" value="1"/>
</dbReference>
<keyword evidence="8" id="KW-0804">Transcription</keyword>
<dbReference type="InterPro" id="IPR023696">
    <property type="entry name" value="Ureohydrolase_dom_sf"/>
</dbReference>
<reference evidence="14 15" key="1">
    <citation type="submission" date="2018-06" db="EMBL/GenBank/DDBJ databases">
        <title>A transcriptomic atlas of mushroom development highlights an independent origin of complex multicellularity.</title>
        <authorList>
            <consortium name="DOE Joint Genome Institute"/>
            <person name="Krizsan K."/>
            <person name="Almasi E."/>
            <person name="Merenyi Z."/>
            <person name="Sahu N."/>
            <person name="Viragh M."/>
            <person name="Koszo T."/>
            <person name="Mondo S."/>
            <person name="Kiss B."/>
            <person name="Balint B."/>
            <person name="Kues U."/>
            <person name="Barry K."/>
            <person name="Hegedus J.C."/>
            <person name="Henrissat B."/>
            <person name="Johnson J."/>
            <person name="Lipzen A."/>
            <person name="Ohm R."/>
            <person name="Nagy I."/>
            <person name="Pangilinan J."/>
            <person name="Yan J."/>
            <person name="Xiong Y."/>
            <person name="Grigoriev I.V."/>
            <person name="Hibbett D.S."/>
            <person name="Nagy L.G."/>
        </authorList>
    </citation>
    <scope>NUCLEOTIDE SEQUENCE [LARGE SCALE GENOMIC DNA]</scope>
    <source>
        <strain evidence="14 15">SZMC22713</strain>
    </source>
</reference>
<evidence type="ECO:0000256" key="6">
    <source>
        <dbReference type="ARBA" id="ARBA00022853"/>
    </source>
</evidence>
<dbReference type="Pfam" id="PF00850">
    <property type="entry name" value="Hist_deacetyl"/>
    <property type="match status" value="1"/>
</dbReference>
<evidence type="ECO:0000256" key="2">
    <source>
        <dbReference type="ARBA" id="ARBA00007738"/>
    </source>
</evidence>
<comment type="subcellular location">
    <subcellularLocation>
        <location evidence="1">Nucleus</location>
    </subcellularLocation>
</comment>
<protein>
    <recommendedName>
        <fullName evidence="3">histone deacetylase</fullName>
        <ecNumber evidence="3">3.5.1.98</ecNumber>
    </recommendedName>
</protein>
<evidence type="ECO:0000313" key="14">
    <source>
        <dbReference type="EMBL" id="TDL21411.1"/>
    </source>
</evidence>
<feature type="compositionally biased region" description="Polar residues" evidence="11">
    <location>
        <begin position="1"/>
        <end position="11"/>
    </location>
</feature>
<evidence type="ECO:0000256" key="4">
    <source>
        <dbReference type="ARBA" id="ARBA00022491"/>
    </source>
</evidence>
<evidence type="ECO:0000256" key="3">
    <source>
        <dbReference type="ARBA" id="ARBA00012111"/>
    </source>
</evidence>
<dbReference type="PANTHER" id="PTHR10625:SF5">
    <property type="entry name" value="HISTONE DEACETYLASE"/>
    <property type="match status" value="1"/>
</dbReference>
<dbReference type="PANTHER" id="PTHR10625">
    <property type="entry name" value="HISTONE DEACETYLASE HDAC1-RELATED"/>
    <property type="match status" value="1"/>
</dbReference>
<evidence type="ECO:0000256" key="7">
    <source>
        <dbReference type="ARBA" id="ARBA00023015"/>
    </source>
</evidence>
<keyword evidence="9" id="KW-0539">Nucleus</keyword>
<dbReference type="InterPro" id="IPR019154">
    <property type="entry name" value="Arb2-like_domain"/>
</dbReference>
<dbReference type="OrthoDB" id="424012at2759"/>
<dbReference type="EC" id="3.5.1.98" evidence="3"/>
<feature type="domain" description="Histone deacetylase" evidence="12">
    <location>
        <begin position="65"/>
        <end position="363"/>
    </location>
</feature>
<evidence type="ECO:0000256" key="10">
    <source>
        <dbReference type="ARBA" id="ARBA00048287"/>
    </source>
</evidence>
<comment type="catalytic activity">
    <reaction evidence="10">
        <text>N(6)-acetyl-L-lysyl-[histone] + H2O = L-lysyl-[histone] + acetate</text>
        <dbReference type="Rhea" id="RHEA:58196"/>
        <dbReference type="Rhea" id="RHEA-COMP:9845"/>
        <dbReference type="Rhea" id="RHEA-COMP:11338"/>
        <dbReference type="ChEBI" id="CHEBI:15377"/>
        <dbReference type="ChEBI" id="CHEBI:29969"/>
        <dbReference type="ChEBI" id="CHEBI:30089"/>
        <dbReference type="ChEBI" id="CHEBI:61930"/>
        <dbReference type="EC" id="3.5.1.98"/>
    </reaction>
</comment>
<dbReference type="GO" id="GO:0000118">
    <property type="term" value="C:histone deacetylase complex"/>
    <property type="evidence" value="ECO:0007669"/>
    <property type="project" value="TreeGrafter"/>
</dbReference>
<evidence type="ECO:0000256" key="5">
    <source>
        <dbReference type="ARBA" id="ARBA00022801"/>
    </source>
</evidence>
<dbReference type="STRING" id="50990.A0A4Y7Q261"/>
<sequence length="674" mass="74704">MPPVHTTSSTPDPERHVTGTISRGNSNPNTVRATSMPATLAPDTRTVGYVYDTQMLLHVDRTSDHPEAPARILEIYRCFETGGVLKRMRRVPVRKVRKAEVLLVHSEDHWDKVETIASMTEEMIIDSDAYYSHLSLYVCPSTPIAAQLSCGGVIEAALSVATGELRRAFAIVRPPGHHAEPEEHMGFCFFNNVAVAARVVQQRTKLKRILILDWDVHHGNGTQRAFLDDPSVLFISLHRYDGGAFYPCGPFGGLTSCGEGDGLGTSVNVPWPEGGMGDADYIHAFQKIVMPIAMEFAPELVIISAGFDAADGDDLGECHVTPAGYAHMTHMLASLAGGRVVAALEGGYNIDSISSSALEVARTMVGDSPPELAPMVASEVATETVWQVAMQQSRYWKSVDPRACEPREDVGDAAVSIPEILKAHRQEYLYREHNMLQVPFVDDELEHRFGAQILASADVLSQDVVVVFVHQFGNVRVELEGAMMCNMNLEYSYLIDVTKDLIKWIRVQKYGLLEVNTHSRPPKAADPKRNMTALGREIMTYLWDNYIQLSSAKKIVLFGHGPGCEAITELIDLRKHNVMKKVKAVVQVVGHANLPAIPRSSDDVLRQWYIDHSLVVVPSQHRVFSEGGKIVKRHGRVFQFDEQKPLKLLSFALPDIQTFIKNRLESEVQPNGHP</sequence>
<evidence type="ECO:0000256" key="11">
    <source>
        <dbReference type="SAM" id="MobiDB-lite"/>
    </source>
</evidence>
<proteinExistence type="inferred from homology"/>
<dbReference type="FunFam" id="3.40.800.20:FF:000005">
    <property type="entry name" value="histone deacetylase 6"/>
    <property type="match status" value="1"/>
</dbReference>
<feature type="region of interest" description="Disordered" evidence="11">
    <location>
        <begin position="1"/>
        <end position="34"/>
    </location>
</feature>
<dbReference type="GO" id="GO:0141221">
    <property type="term" value="F:histone deacetylase activity, hydrolytic mechanism"/>
    <property type="evidence" value="ECO:0007669"/>
    <property type="project" value="UniProtKB-EC"/>
</dbReference>
<evidence type="ECO:0000256" key="1">
    <source>
        <dbReference type="ARBA" id="ARBA00004123"/>
    </source>
</evidence>
<keyword evidence="6" id="KW-0156">Chromatin regulator</keyword>
<feature type="compositionally biased region" description="Polar residues" evidence="11">
    <location>
        <begin position="19"/>
        <end position="34"/>
    </location>
</feature>
<keyword evidence="7" id="KW-0805">Transcription regulation</keyword>
<accession>A0A4Y7Q261</accession>
<evidence type="ECO:0000256" key="8">
    <source>
        <dbReference type="ARBA" id="ARBA00023163"/>
    </source>
</evidence>
<keyword evidence="15" id="KW-1185">Reference proteome</keyword>
<feature type="domain" description="Arb2-like" evidence="13">
    <location>
        <begin position="419"/>
        <end position="666"/>
    </location>
</feature>
<dbReference type="EMBL" id="ML170181">
    <property type="protein sequence ID" value="TDL21411.1"/>
    <property type="molecule type" value="Genomic_DNA"/>
</dbReference>
<gene>
    <name evidence="14" type="ORF">BD410DRAFT_724438</name>
</gene>
<keyword evidence="5" id="KW-0378">Hydrolase</keyword>
<dbReference type="InterPro" id="IPR023801">
    <property type="entry name" value="His_deacetylse_dom"/>
</dbReference>
<evidence type="ECO:0000256" key="9">
    <source>
        <dbReference type="ARBA" id="ARBA00023242"/>
    </source>
</evidence>
<dbReference type="VEuPathDB" id="FungiDB:BD410DRAFT_724438"/>
<dbReference type="AlphaFoldDB" id="A0A4Y7Q261"/>
<keyword evidence="4" id="KW-0678">Repressor</keyword>
<organism evidence="14 15">
    <name type="scientific">Rickenella mellea</name>
    <dbReference type="NCBI Taxonomy" id="50990"/>
    <lineage>
        <taxon>Eukaryota</taxon>
        <taxon>Fungi</taxon>
        <taxon>Dikarya</taxon>
        <taxon>Basidiomycota</taxon>
        <taxon>Agaricomycotina</taxon>
        <taxon>Agaricomycetes</taxon>
        <taxon>Hymenochaetales</taxon>
        <taxon>Rickenellaceae</taxon>
        <taxon>Rickenella</taxon>
    </lineage>
</organism>
<evidence type="ECO:0000259" key="13">
    <source>
        <dbReference type="Pfam" id="PF09757"/>
    </source>
</evidence>
<name>A0A4Y7Q261_9AGAM</name>
<dbReference type="InterPro" id="IPR000286">
    <property type="entry name" value="HDACs"/>
</dbReference>